<dbReference type="InterPro" id="IPR012340">
    <property type="entry name" value="NA-bd_OB-fold"/>
</dbReference>
<proteinExistence type="inferred from homology"/>
<feature type="region of interest" description="Disordered" evidence="6">
    <location>
        <begin position="201"/>
        <end position="268"/>
    </location>
</feature>
<evidence type="ECO:0000259" key="7">
    <source>
        <dbReference type="PROSITE" id="PS50832"/>
    </source>
</evidence>
<comment type="similarity">
    <text evidence="1">Belongs to the EIF1AD family.</text>
</comment>
<organism evidence="8 9">
    <name type="scientific">Caenorhabditis auriculariae</name>
    <dbReference type="NCBI Taxonomy" id="2777116"/>
    <lineage>
        <taxon>Eukaryota</taxon>
        <taxon>Metazoa</taxon>
        <taxon>Ecdysozoa</taxon>
        <taxon>Nematoda</taxon>
        <taxon>Chromadorea</taxon>
        <taxon>Rhabditida</taxon>
        <taxon>Rhabditina</taxon>
        <taxon>Rhabditomorpha</taxon>
        <taxon>Rhabditoidea</taxon>
        <taxon>Rhabditidae</taxon>
        <taxon>Peloderinae</taxon>
        <taxon>Caenorhabditis</taxon>
    </lineage>
</organism>
<dbReference type="Proteomes" id="UP000835052">
    <property type="component" value="Unassembled WGS sequence"/>
</dbReference>
<comment type="caution">
    <text evidence="8">The sequence shown here is derived from an EMBL/GenBank/DDBJ whole genome shotgun (WGS) entry which is preliminary data.</text>
</comment>
<gene>
    <name evidence="8" type="ORF">CAUJ_LOCUS11321</name>
</gene>
<dbReference type="GO" id="GO:0003723">
    <property type="term" value="F:RNA binding"/>
    <property type="evidence" value="ECO:0007669"/>
    <property type="project" value="UniProtKB-KW"/>
</dbReference>
<evidence type="ECO:0000256" key="4">
    <source>
        <dbReference type="ARBA" id="ARBA00031998"/>
    </source>
</evidence>
<dbReference type="GO" id="GO:0003743">
    <property type="term" value="F:translation initiation factor activity"/>
    <property type="evidence" value="ECO:0007669"/>
    <property type="project" value="UniProtKB-UniRule"/>
</dbReference>
<protein>
    <recommendedName>
        <fullName evidence="2">Probable RNA-binding protein EIF1AD</fullName>
    </recommendedName>
    <alternativeName>
        <fullName evidence="4">Eukaryotic translation initiation factor 1A domain-containing protein</fullName>
    </alternativeName>
</protein>
<dbReference type="InterPro" id="IPR001253">
    <property type="entry name" value="TIF_eIF-1A"/>
</dbReference>
<evidence type="ECO:0000256" key="6">
    <source>
        <dbReference type="SAM" id="MobiDB-lite"/>
    </source>
</evidence>
<evidence type="ECO:0000313" key="8">
    <source>
        <dbReference type="EMBL" id="CAD6195402.1"/>
    </source>
</evidence>
<dbReference type="SUPFAM" id="SSF50249">
    <property type="entry name" value="Nucleic acid-binding proteins"/>
    <property type="match status" value="1"/>
</dbReference>
<feature type="compositionally biased region" description="Acidic residues" evidence="6">
    <location>
        <begin position="222"/>
        <end position="260"/>
    </location>
</feature>
<dbReference type="EMBL" id="CAJGYM010000054">
    <property type="protein sequence ID" value="CAD6195402.1"/>
    <property type="molecule type" value="Genomic_DNA"/>
</dbReference>
<keyword evidence="3" id="KW-0694">RNA-binding</keyword>
<dbReference type="Pfam" id="PF01176">
    <property type="entry name" value="eIF-1a"/>
    <property type="match status" value="1"/>
</dbReference>
<dbReference type="InterPro" id="IPR006196">
    <property type="entry name" value="RNA-binding_domain_S1_IF1"/>
</dbReference>
<dbReference type="PANTHER" id="PTHR21641">
    <property type="entry name" value="TRANSLATION INITIATION FACTOR-RELATED"/>
    <property type="match status" value="1"/>
</dbReference>
<dbReference type="SMART" id="SM00652">
    <property type="entry name" value="eIF1a"/>
    <property type="match status" value="1"/>
</dbReference>
<keyword evidence="5" id="KW-0396">Initiation factor</keyword>
<dbReference type="OrthoDB" id="1738325at2759"/>
<evidence type="ECO:0000256" key="5">
    <source>
        <dbReference type="PROSITE-ProRule" id="PRU00181"/>
    </source>
</evidence>
<dbReference type="PROSITE" id="PS50832">
    <property type="entry name" value="S1_IF1_TYPE"/>
    <property type="match status" value="1"/>
</dbReference>
<accession>A0A8S1HK40</accession>
<dbReference type="PANTHER" id="PTHR21641:SF0">
    <property type="entry name" value="RNA-BINDING PROTEIN EIF1AD-RELATED"/>
    <property type="match status" value="1"/>
</dbReference>
<evidence type="ECO:0000256" key="2">
    <source>
        <dbReference type="ARBA" id="ARBA00020989"/>
    </source>
</evidence>
<name>A0A8S1HK40_9PELO</name>
<dbReference type="InterPro" id="IPR039294">
    <property type="entry name" value="EIF1AD"/>
</dbReference>
<feature type="domain" description="S1-like" evidence="7">
    <location>
        <begin position="94"/>
        <end position="178"/>
    </location>
</feature>
<dbReference type="AlphaFoldDB" id="A0A8S1HK40"/>
<evidence type="ECO:0000313" key="9">
    <source>
        <dbReference type="Proteomes" id="UP000835052"/>
    </source>
</evidence>
<dbReference type="Gene3D" id="2.40.50.140">
    <property type="entry name" value="Nucleic acid-binding proteins"/>
    <property type="match status" value="1"/>
</dbReference>
<evidence type="ECO:0000256" key="3">
    <source>
        <dbReference type="ARBA" id="ARBA00022884"/>
    </source>
</evidence>
<keyword evidence="5" id="KW-0648">Protein biosynthesis</keyword>
<keyword evidence="9" id="KW-1185">Reference proteome</keyword>
<sequence length="268" mass="30764">MGRWEERMFGRNLQEVLENLIFPLHARRGTPRGLKNRLDYAVLMESQPVAELRDGERGFSFYDHLGPTANSRSLSIVPEKISNPTLFAIMSIASKRRFITNKVESEMYTPAEGDVIAKVMQSRGNNLHEVVDEFGEIYVASMPSKFRKAVWIRRGQFVVLRPIDEGDKVKAEIEHVLDEENVLYIWECKKWPERFEADAEQMTRASKRGSAVSKDPANNPTIDDDMLPPSESDEDEDEEPASDSEDVDDEEDSEDDDEFDTYNPNRQN</sequence>
<evidence type="ECO:0000256" key="1">
    <source>
        <dbReference type="ARBA" id="ARBA00007340"/>
    </source>
</evidence>
<dbReference type="GO" id="GO:0005634">
    <property type="term" value="C:nucleus"/>
    <property type="evidence" value="ECO:0007669"/>
    <property type="project" value="TreeGrafter"/>
</dbReference>
<reference evidence="8" key="1">
    <citation type="submission" date="2020-10" db="EMBL/GenBank/DDBJ databases">
        <authorList>
            <person name="Kikuchi T."/>
        </authorList>
    </citation>
    <scope>NUCLEOTIDE SEQUENCE</scope>
    <source>
        <strain evidence="8">NKZ352</strain>
    </source>
</reference>